<feature type="coiled-coil region" evidence="1">
    <location>
        <begin position="45"/>
        <end position="93"/>
    </location>
</feature>
<evidence type="ECO:0000313" key="3">
    <source>
        <dbReference type="EMBL" id="SVC86402.1"/>
    </source>
</evidence>
<name>A0A382QNT4_9ZZZZ</name>
<feature type="transmembrane region" description="Helical" evidence="2">
    <location>
        <begin position="6"/>
        <end position="24"/>
    </location>
</feature>
<keyword evidence="2" id="KW-0472">Membrane</keyword>
<reference evidence="3" key="1">
    <citation type="submission" date="2018-05" db="EMBL/GenBank/DDBJ databases">
        <authorList>
            <person name="Lanie J.A."/>
            <person name="Ng W.-L."/>
            <person name="Kazmierczak K.M."/>
            <person name="Andrzejewski T.M."/>
            <person name="Davidsen T.M."/>
            <person name="Wayne K.J."/>
            <person name="Tettelin H."/>
            <person name="Glass J.I."/>
            <person name="Rusch D."/>
            <person name="Podicherti R."/>
            <person name="Tsui H.-C.T."/>
            <person name="Winkler M.E."/>
        </authorList>
    </citation>
    <scope>NUCLEOTIDE SEQUENCE</scope>
</reference>
<keyword evidence="1" id="KW-0175">Coiled coil</keyword>
<proteinExistence type="predicted"/>
<keyword evidence="2" id="KW-1133">Transmembrane helix</keyword>
<keyword evidence="2" id="KW-0812">Transmembrane</keyword>
<evidence type="ECO:0000256" key="2">
    <source>
        <dbReference type="SAM" id="Phobius"/>
    </source>
</evidence>
<gene>
    <name evidence="3" type="ORF">METZ01_LOCUS339256</name>
</gene>
<evidence type="ECO:0000256" key="1">
    <source>
        <dbReference type="SAM" id="Coils"/>
    </source>
</evidence>
<protein>
    <submittedName>
        <fullName evidence="3">Uncharacterized protein</fullName>
    </submittedName>
</protein>
<organism evidence="3">
    <name type="scientific">marine metagenome</name>
    <dbReference type="NCBI Taxonomy" id="408172"/>
    <lineage>
        <taxon>unclassified sequences</taxon>
        <taxon>metagenomes</taxon>
        <taxon>ecological metagenomes</taxon>
    </lineage>
</organism>
<sequence>MGLKLALIMMVLMAAMGGLGYWYYTDTQERMAILVANEAKATVAVQEAEAAKVAMEQAYTEMAKQNKILNEKFQEAENRANRLENKLSRHDIGVLGIAKDSLVEKIINNASKNALRCAEIVSGADLTQDELSASKPSEINVECYEMANPNFDPTLFPTWLEKNR</sequence>
<dbReference type="AlphaFoldDB" id="A0A382QNT4"/>
<dbReference type="EMBL" id="UINC01115404">
    <property type="protein sequence ID" value="SVC86402.1"/>
    <property type="molecule type" value="Genomic_DNA"/>
</dbReference>
<accession>A0A382QNT4</accession>